<feature type="transmembrane region" description="Helical" evidence="6">
    <location>
        <begin position="350"/>
        <end position="374"/>
    </location>
</feature>
<dbReference type="PANTHER" id="PTHR32309">
    <property type="entry name" value="TYROSINE-PROTEIN KINASE"/>
    <property type="match status" value="1"/>
</dbReference>
<sequence>MPNSHIQHNDEINLIELITLLWDKKIRIILTALITTLFAAVYAFTAKEQWTSNARVVEPTYAELGGYLQLRNEYSRILGIKDDKEKKETEIVKEIFARFSQLAQSADEKEAFFINSDVYKIESEGKDEQEQRKILAKLVNEAIVFTQPDPKKEPNAVDNRISFYAETPALAQDTLKAFIAFINEKAYKQDLNDFLVLFDKEIKDLKHEQQEITQNLIVENIVQLNNLNKAYDIAAHAGIKEYNKSFNYNETAAATIAAANAALADSKISLADSKLNEGLYLFMLGEKYLKAQIDVVKSDKLIYPPRYYQIADQLKQLEPLFAKAQSVEGQSCSYLASPDYPVVKDKPKKLIILIIGLLLGLILSSFVILLSRAFKKEKA</sequence>
<dbReference type="PANTHER" id="PTHR32309:SF13">
    <property type="entry name" value="FERRIC ENTEROBACTIN TRANSPORT PROTEIN FEPE"/>
    <property type="match status" value="1"/>
</dbReference>
<keyword evidence="4 6" id="KW-1133">Transmembrane helix</keyword>
<evidence type="ECO:0000256" key="2">
    <source>
        <dbReference type="ARBA" id="ARBA00022475"/>
    </source>
</evidence>
<keyword evidence="9" id="KW-1185">Reference proteome</keyword>
<evidence type="ECO:0000313" key="9">
    <source>
        <dbReference type="Proteomes" id="UP000295763"/>
    </source>
</evidence>
<evidence type="ECO:0000259" key="7">
    <source>
        <dbReference type="Pfam" id="PF02706"/>
    </source>
</evidence>
<evidence type="ECO:0000256" key="4">
    <source>
        <dbReference type="ARBA" id="ARBA00022989"/>
    </source>
</evidence>
<accession>A0A4R2T0E2</accession>
<proteinExistence type="predicted"/>
<keyword evidence="3 6" id="KW-0812">Transmembrane</keyword>
<protein>
    <submittedName>
        <fullName evidence="8">Chain length determinant protein (Polysaccharide antigen chain regulator)</fullName>
    </submittedName>
</protein>
<keyword evidence="2" id="KW-1003">Cell membrane</keyword>
<name>A0A4R2T0E2_9PAST</name>
<evidence type="ECO:0000256" key="1">
    <source>
        <dbReference type="ARBA" id="ARBA00004651"/>
    </source>
</evidence>
<dbReference type="InterPro" id="IPR050445">
    <property type="entry name" value="Bact_polysacc_biosynth/exp"/>
</dbReference>
<comment type="subcellular location">
    <subcellularLocation>
        <location evidence="1">Cell membrane</location>
        <topology evidence="1">Multi-pass membrane protein</topology>
    </subcellularLocation>
</comment>
<dbReference type="OrthoDB" id="6535795at2"/>
<dbReference type="GO" id="GO:0005886">
    <property type="term" value="C:plasma membrane"/>
    <property type="evidence" value="ECO:0007669"/>
    <property type="project" value="UniProtKB-SubCell"/>
</dbReference>
<dbReference type="Pfam" id="PF02706">
    <property type="entry name" value="Wzz"/>
    <property type="match status" value="1"/>
</dbReference>
<dbReference type="Proteomes" id="UP000295763">
    <property type="component" value="Unassembled WGS sequence"/>
</dbReference>
<evidence type="ECO:0000256" key="5">
    <source>
        <dbReference type="ARBA" id="ARBA00023136"/>
    </source>
</evidence>
<keyword evidence="5 6" id="KW-0472">Membrane</keyword>
<dbReference type="InterPro" id="IPR003856">
    <property type="entry name" value="LPS_length_determ_N"/>
</dbReference>
<evidence type="ECO:0000256" key="6">
    <source>
        <dbReference type="SAM" id="Phobius"/>
    </source>
</evidence>
<evidence type="ECO:0000256" key="3">
    <source>
        <dbReference type="ARBA" id="ARBA00022692"/>
    </source>
</evidence>
<dbReference type="RefSeq" id="WP_131976093.1">
    <property type="nucleotide sequence ID" value="NZ_SLYB01000008.1"/>
</dbReference>
<dbReference type="SUPFAM" id="SSF160355">
    <property type="entry name" value="Bacterial polysaccharide co-polymerase-like"/>
    <property type="match status" value="1"/>
</dbReference>
<feature type="domain" description="Polysaccharide chain length determinant N-terminal" evidence="7">
    <location>
        <begin position="10"/>
        <end position="78"/>
    </location>
</feature>
<dbReference type="AlphaFoldDB" id="A0A4R2T0E2"/>
<feature type="transmembrane region" description="Helical" evidence="6">
    <location>
        <begin position="26"/>
        <end position="45"/>
    </location>
</feature>
<organism evidence="8 9">
    <name type="scientific">Cricetibacter osteomyelitidis</name>
    <dbReference type="NCBI Taxonomy" id="1521931"/>
    <lineage>
        <taxon>Bacteria</taxon>
        <taxon>Pseudomonadati</taxon>
        <taxon>Pseudomonadota</taxon>
        <taxon>Gammaproteobacteria</taxon>
        <taxon>Pasteurellales</taxon>
        <taxon>Pasteurellaceae</taxon>
        <taxon>Cricetibacter</taxon>
    </lineage>
</organism>
<dbReference type="GO" id="GO:0004713">
    <property type="term" value="F:protein tyrosine kinase activity"/>
    <property type="evidence" value="ECO:0007669"/>
    <property type="project" value="TreeGrafter"/>
</dbReference>
<comment type="caution">
    <text evidence="8">The sequence shown here is derived from an EMBL/GenBank/DDBJ whole genome shotgun (WGS) entry which is preliminary data.</text>
</comment>
<gene>
    <name evidence="8" type="ORF">EDC44_10831</name>
</gene>
<dbReference type="EMBL" id="SLYB01000008">
    <property type="protein sequence ID" value="TCP95530.1"/>
    <property type="molecule type" value="Genomic_DNA"/>
</dbReference>
<dbReference type="Gene3D" id="3.30.1890.10">
    <property type="entry name" value="FepE-like"/>
    <property type="match status" value="1"/>
</dbReference>
<evidence type="ECO:0000313" key="8">
    <source>
        <dbReference type="EMBL" id="TCP95530.1"/>
    </source>
</evidence>
<reference evidence="8 9" key="1">
    <citation type="submission" date="2019-03" db="EMBL/GenBank/DDBJ databases">
        <title>Genomic Encyclopedia of Type Strains, Phase IV (KMG-IV): sequencing the most valuable type-strain genomes for metagenomic binning, comparative biology and taxonomic classification.</title>
        <authorList>
            <person name="Goeker M."/>
        </authorList>
    </citation>
    <scope>NUCLEOTIDE SEQUENCE [LARGE SCALE GENOMIC DNA]</scope>
    <source>
        <strain evidence="8 9">DSM 28404</strain>
    </source>
</reference>